<dbReference type="AlphaFoldDB" id="A0A1M2W6Y9"/>
<accession>A0A1M2W6Y9</accession>
<proteinExistence type="predicted"/>
<protein>
    <submittedName>
        <fullName evidence="1">Uncharacterized protein</fullName>
    </submittedName>
</protein>
<sequence length="55" mass="6380">MDSEDLSCTFMIGLAIRIEKRTDVVLYWRFGGNSRGGWYGRGFAWCWACAVRDQQ</sequence>
<organism evidence="1 2">
    <name type="scientific">Trametes pubescens</name>
    <name type="common">White-rot fungus</name>
    <dbReference type="NCBI Taxonomy" id="154538"/>
    <lineage>
        <taxon>Eukaryota</taxon>
        <taxon>Fungi</taxon>
        <taxon>Dikarya</taxon>
        <taxon>Basidiomycota</taxon>
        <taxon>Agaricomycotina</taxon>
        <taxon>Agaricomycetes</taxon>
        <taxon>Polyporales</taxon>
        <taxon>Polyporaceae</taxon>
        <taxon>Trametes</taxon>
    </lineage>
</organism>
<name>A0A1M2W6Y9_TRAPU</name>
<keyword evidence="2" id="KW-1185">Reference proteome</keyword>
<reference evidence="1 2" key="1">
    <citation type="submission" date="2016-10" db="EMBL/GenBank/DDBJ databases">
        <title>Genome sequence of the basidiomycete white-rot fungus Trametes pubescens.</title>
        <authorList>
            <person name="Makela M.R."/>
            <person name="Granchi Z."/>
            <person name="Peng M."/>
            <person name="De Vries R.P."/>
            <person name="Grigoriev I."/>
            <person name="Riley R."/>
            <person name="Hilden K."/>
        </authorList>
    </citation>
    <scope>NUCLEOTIDE SEQUENCE [LARGE SCALE GENOMIC DNA]</scope>
    <source>
        <strain evidence="1 2">FBCC735</strain>
    </source>
</reference>
<dbReference type="EMBL" id="MNAD01000147">
    <property type="protein sequence ID" value="OJT15621.1"/>
    <property type="molecule type" value="Genomic_DNA"/>
</dbReference>
<evidence type="ECO:0000313" key="1">
    <source>
        <dbReference type="EMBL" id="OJT15621.1"/>
    </source>
</evidence>
<comment type="caution">
    <text evidence="1">The sequence shown here is derived from an EMBL/GenBank/DDBJ whole genome shotgun (WGS) entry which is preliminary data.</text>
</comment>
<dbReference type="Proteomes" id="UP000184267">
    <property type="component" value="Unassembled WGS sequence"/>
</dbReference>
<gene>
    <name evidence="1" type="ORF">TRAPUB_5949</name>
</gene>
<evidence type="ECO:0000313" key="2">
    <source>
        <dbReference type="Proteomes" id="UP000184267"/>
    </source>
</evidence>